<dbReference type="InterPro" id="IPR041544">
    <property type="entry name" value="MotY_N"/>
</dbReference>
<comment type="subcellular location">
    <subcellularLocation>
        <location evidence="1">Cell outer membrane</location>
    </subcellularLocation>
</comment>
<dbReference type="STRING" id="1859457.BET10_09670"/>
<evidence type="ECO:0000259" key="5">
    <source>
        <dbReference type="PROSITE" id="PS51123"/>
    </source>
</evidence>
<organism evidence="6 7">
    <name type="scientific">Pseudoalteromonas amylolytica</name>
    <dbReference type="NCBI Taxonomy" id="1859457"/>
    <lineage>
        <taxon>Bacteria</taxon>
        <taxon>Pseudomonadati</taxon>
        <taxon>Pseudomonadota</taxon>
        <taxon>Gammaproteobacteria</taxon>
        <taxon>Alteromonadales</taxon>
        <taxon>Pseudoalteromonadaceae</taxon>
        <taxon>Pseudoalteromonas</taxon>
    </lineage>
</organism>
<keyword evidence="7" id="KW-1185">Reference proteome</keyword>
<sequence length="291" mass="33229">MSIRVNIFGVGVLMAMMSQPQAAMRQYSADADSSHWTVDKKARLECSLNHEVPYYGDAIFSVTASKNKDLTFNLDMVVRPETYAFAGLQSVPPVWRAGVPARDIGQMQLLKKFDGELDNVLSWEMLSELEKGYFPTFHYKDWQNSQDQISVALSSVNFKQAYWAFLQCRDNLLPYSFEDISFTVMNYKKNSSELTKSSRKRLDMIGEYLNNDPNIESIYISAYTDSHGGRWPNLELSRRRAEAIKEYITAKGVAADRIVTEGLGEKRHVAANDNEIGRNRNRRVVIQISRP</sequence>
<dbReference type="Pfam" id="PF18393">
    <property type="entry name" value="MotY_N"/>
    <property type="match status" value="1"/>
</dbReference>
<proteinExistence type="predicted"/>
<dbReference type="AlphaFoldDB" id="A0A1S1MVR0"/>
<dbReference type="Pfam" id="PF00691">
    <property type="entry name" value="OmpA"/>
    <property type="match status" value="1"/>
</dbReference>
<dbReference type="Gene3D" id="3.30.1330.60">
    <property type="entry name" value="OmpA-like domain"/>
    <property type="match status" value="1"/>
</dbReference>
<evidence type="ECO:0000313" key="6">
    <source>
        <dbReference type="EMBL" id="OHU91672.1"/>
    </source>
</evidence>
<dbReference type="Proteomes" id="UP000179786">
    <property type="component" value="Unassembled WGS sequence"/>
</dbReference>
<dbReference type="InterPro" id="IPR006665">
    <property type="entry name" value="OmpA-like"/>
</dbReference>
<dbReference type="PRINTS" id="PR01023">
    <property type="entry name" value="NAFLGMOTY"/>
</dbReference>
<gene>
    <name evidence="6" type="ORF">BET10_09670</name>
</gene>
<dbReference type="PRINTS" id="PR01021">
    <property type="entry name" value="OMPADOMAIN"/>
</dbReference>
<keyword evidence="2 4" id="KW-0472">Membrane</keyword>
<protein>
    <recommendedName>
        <fullName evidence="5">OmpA-like domain-containing protein</fullName>
    </recommendedName>
</protein>
<dbReference type="GO" id="GO:0009279">
    <property type="term" value="C:cell outer membrane"/>
    <property type="evidence" value="ECO:0007669"/>
    <property type="project" value="UniProtKB-SubCell"/>
</dbReference>
<dbReference type="PROSITE" id="PS51123">
    <property type="entry name" value="OMPA_2"/>
    <property type="match status" value="1"/>
</dbReference>
<dbReference type="Gene3D" id="2.60.40.2540">
    <property type="match status" value="1"/>
</dbReference>
<comment type="caution">
    <text evidence="6">The sequence shown here is derived from an EMBL/GenBank/DDBJ whole genome shotgun (WGS) entry which is preliminary data.</text>
</comment>
<reference evidence="6 7" key="1">
    <citation type="submission" date="2016-09" db="EMBL/GenBank/DDBJ databases">
        <title>Pseudoalteromonas amylolytica sp. nov., isolated from the surface seawater.</title>
        <authorList>
            <person name="Wu Y.-H."/>
            <person name="Cheng H."/>
            <person name="Jin X.-B."/>
            <person name="Wang C.-S."/>
            <person name="Xu X.-W."/>
        </authorList>
    </citation>
    <scope>NUCLEOTIDE SEQUENCE [LARGE SCALE GENOMIC DNA]</scope>
    <source>
        <strain evidence="6 7">JW1</strain>
    </source>
</reference>
<feature type="domain" description="OmpA-like" evidence="5">
    <location>
        <begin position="175"/>
        <end position="291"/>
    </location>
</feature>
<dbReference type="InterPro" id="IPR050330">
    <property type="entry name" value="Bact_OuterMem_StrucFunc"/>
</dbReference>
<dbReference type="CDD" id="cd07185">
    <property type="entry name" value="OmpA_C-like"/>
    <property type="match status" value="1"/>
</dbReference>
<evidence type="ECO:0000256" key="1">
    <source>
        <dbReference type="ARBA" id="ARBA00004442"/>
    </source>
</evidence>
<accession>A0A1S1MVR0</accession>
<evidence type="ECO:0000256" key="4">
    <source>
        <dbReference type="PROSITE-ProRule" id="PRU00473"/>
    </source>
</evidence>
<dbReference type="PANTHER" id="PTHR30329:SF21">
    <property type="entry name" value="LIPOPROTEIN YIAD-RELATED"/>
    <property type="match status" value="1"/>
</dbReference>
<dbReference type="InterPro" id="IPR036737">
    <property type="entry name" value="OmpA-like_sf"/>
</dbReference>
<dbReference type="EMBL" id="MKJU01000025">
    <property type="protein sequence ID" value="OHU91672.1"/>
    <property type="molecule type" value="Genomic_DNA"/>
</dbReference>
<evidence type="ECO:0000256" key="2">
    <source>
        <dbReference type="ARBA" id="ARBA00023136"/>
    </source>
</evidence>
<evidence type="ECO:0000256" key="3">
    <source>
        <dbReference type="ARBA" id="ARBA00023237"/>
    </source>
</evidence>
<dbReference type="InterPro" id="IPR006664">
    <property type="entry name" value="OMP_bac"/>
</dbReference>
<evidence type="ECO:0000313" key="7">
    <source>
        <dbReference type="Proteomes" id="UP000179786"/>
    </source>
</evidence>
<name>A0A1S1MVR0_9GAMM</name>
<keyword evidence="3" id="KW-0998">Cell outer membrane</keyword>
<dbReference type="PANTHER" id="PTHR30329">
    <property type="entry name" value="STATOR ELEMENT OF FLAGELLAR MOTOR COMPLEX"/>
    <property type="match status" value="1"/>
</dbReference>
<dbReference type="SUPFAM" id="SSF103088">
    <property type="entry name" value="OmpA-like"/>
    <property type="match status" value="1"/>
</dbReference>